<feature type="compositionally biased region" description="Basic and acidic residues" evidence="5">
    <location>
        <begin position="70"/>
        <end position="79"/>
    </location>
</feature>
<dbReference type="CDD" id="cd06530">
    <property type="entry name" value="S26_SPase_I"/>
    <property type="match status" value="1"/>
</dbReference>
<comment type="caution">
    <text evidence="7">The sequence shown here is derived from an EMBL/GenBank/DDBJ whole genome shotgun (WGS) entry which is preliminary data.</text>
</comment>
<proteinExistence type="predicted"/>
<dbReference type="Proteomes" id="UP001597085">
    <property type="component" value="Unassembled WGS sequence"/>
</dbReference>
<name>A0ABD6CL75_9EURY</name>
<evidence type="ECO:0000256" key="6">
    <source>
        <dbReference type="SAM" id="Phobius"/>
    </source>
</evidence>
<sequence length="296" mass="31855">MTDDEGDANAPGRPDPVQREDGPSGQDGPSGETATPPTDDGSDRGEPGPTDRPDAVDDGEATRLPPGTVDSRRDSDSRPRPRPGTRAADRDVSFLTRFRTAQSGPLLFVRETLYSALAVAAVGFLLFAISGVWPPMVAVESGSMEPEMSRGDLIFVTEPERFTPDYAYGDTGVVTVEIGSEEGYRSFGGNGSVVIYDPPDRIGSPIIHRAHFYVEEGENWYDRANPAHMNANDCSQLSNCPAPHDGFITKGDANARYDQASNIAGPVRSEWIRGTARIRIPYLGYVRLKLAGALAA</sequence>
<gene>
    <name evidence="7" type="ORF">ACFSBX_05625</name>
</gene>
<evidence type="ECO:0000313" key="8">
    <source>
        <dbReference type="Proteomes" id="UP001597085"/>
    </source>
</evidence>
<keyword evidence="3 6" id="KW-1133">Transmembrane helix</keyword>
<accession>A0ABD6CL75</accession>
<feature type="region of interest" description="Disordered" evidence="5">
    <location>
        <begin position="1"/>
        <end position="91"/>
    </location>
</feature>
<dbReference type="InterPro" id="IPR036286">
    <property type="entry name" value="LexA/Signal_pep-like_sf"/>
</dbReference>
<dbReference type="GO" id="GO:0016020">
    <property type="term" value="C:membrane"/>
    <property type="evidence" value="ECO:0007669"/>
    <property type="project" value="UniProtKB-SubCell"/>
</dbReference>
<evidence type="ECO:0000256" key="3">
    <source>
        <dbReference type="ARBA" id="ARBA00022989"/>
    </source>
</evidence>
<evidence type="ECO:0000256" key="5">
    <source>
        <dbReference type="SAM" id="MobiDB-lite"/>
    </source>
</evidence>
<comment type="subcellular location">
    <subcellularLocation>
        <location evidence="1">Membrane</location>
    </subcellularLocation>
</comment>
<evidence type="ECO:0000313" key="7">
    <source>
        <dbReference type="EMBL" id="MFD1598431.1"/>
    </source>
</evidence>
<reference evidence="7 8" key="1">
    <citation type="journal article" date="2019" name="Int. J. Syst. Evol. Microbiol.">
        <title>The Global Catalogue of Microorganisms (GCM) 10K type strain sequencing project: providing services to taxonomists for standard genome sequencing and annotation.</title>
        <authorList>
            <consortium name="The Broad Institute Genomics Platform"/>
            <consortium name="The Broad Institute Genome Sequencing Center for Infectious Disease"/>
            <person name="Wu L."/>
            <person name="Ma J."/>
        </authorList>
    </citation>
    <scope>NUCLEOTIDE SEQUENCE [LARGE SCALE GENOMIC DNA]</scope>
    <source>
        <strain evidence="7 8">CGMCC 1.12121</strain>
    </source>
</reference>
<evidence type="ECO:0000256" key="4">
    <source>
        <dbReference type="ARBA" id="ARBA00023136"/>
    </source>
</evidence>
<feature type="compositionally biased region" description="Basic and acidic residues" evidence="5">
    <location>
        <begin position="41"/>
        <end position="55"/>
    </location>
</feature>
<dbReference type="PANTHER" id="PTHR10806:SF6">
    <property type="entry name" value="SIGNAL PEPTIDASE COMPLEX CATALYTIC SUBUNIT SEC11"/>
    <property type="match status" value="1"/>
</dbReference>
<organism evidence="7 8">
    <name type="scientific">Halobellus rarus</name>
    <dbReference type="NCBI Taxonomy" id="1126237"/>
    <lineage>
        <taxon>Archaea</taxon>
        <taxon>Methanobacteriati</taxon>
        <taxon>Methanobacteriota</taxon>
        <taxon>Stenosarchaea group</taxon>
        <taxon>Halobacteria</taxon>
        <taxon>Halobacteriales</taxon>
        <taxon>Haloferacaceae</taxon>
        <taxon>Halobellus</taxon>
    </lineage>
</organism>
<protein>
    <submittedName>
        <fullName evidence="7">S26 family signal peptidase</fullName>
    </submittedName>
</protein>
<dbReference type="InterPro" id="IPR019533">
    <property type="entry name" value="Peptidase_S26"/>
</dbReference>
<evidence type="ECO:0000256" key="1">
    <source>
        <dbReference type="ARBA" id="ARBA00004370"/>
    </source>
</evidence>
<keyword evidence="4 6" id="KW-0472">Membrane</keyword>
<dbReference type="EMBL" id="JBHUDK010000005">
    <property type="protein sequence ID" value="MFD1598431.1"/>
    <property type="molecule type" value="Genomic_DNA"/>
</dbReference>
<dbReference type="SUPFAM" id="SSF51306">
    <property type="entry name" value="LexA/Signal peptidase"/>
    <property type="match status" value="1"/>
</dbReference>
<dbReference type="InterPro" id="IPR001733">
    <property type="entry name" value="Peptidase_S26B"/>
</dbReference>
<keyword evidence="2 6" id="KW-0812">Transmembrane</keyword>
<dbReference type="RefSeq" id="WP_305882794.1">
    <property type="nucleotide sequence ID" value="NZ_JANHDI010000001.1"/>
</dbReference>
<feature type="transmembrane region" description="Helical" evidence="6">
    <location>
        <begin position="113"/>
        <end position="133"/>
    </location>
</feature>
<dbReference type="AlphaFoldDB" id="A0ABD6CL75"/>
<evidence type="ECO:0000256" key="2">
    <source>
        <dbReference type="ARBA" id="ARBA00022692"/>
    </source>
</evidence>
<dbReference type="PANTHER" id="PTHR10806">
    <property type="entry name" value="SIGNAL PEPTIDASE COMPLEX CATALYTIC SUBUNIT SEC11"/>
    <property type="match status" value="1"/>
</dbReference>
<keyword evidence="8" id="KW-1185">Reference proteome</keyword>